<evidence type="ECO:0000313" key="2">
    <source>
        <dbReference type="Proteomes" id="UP001271780"/>
    </source>
</evidence>
<dbReference type="RefSeq" id="WP_320318797.1">
    <property type="nucleotide sequence ID" value="NZ_JAVIIX010000027.1"/>
</dbReference>
<keyword evidence="2" id="KW-1185">Reference proteome</keyword>
<dbReference type="Proteomes" id="UP001271780">
    <property type="component" value="Unassembled WGS sequence"/>
</dbReference>
<sequence length="71" mass="7407">MSIGQASLSRGANAISRMAKRLKICRGCTLNGACRGSGVIACRFELDAEEVRIGILPSLECQPEGDGLAIA</sequence>
<comment type="caution">
    <text evidence="1">The sequence shown here is derived from an EMBL/GenBank/DDBJ whole genome shotgun (WGS) entry which is preliminary data.</text>
</comment>
<proteinExistence type="predicted"/>
<accession>A0ABU4XN29</accession>
<organism evidence="1 2">
    <name type="scientific">Mesorhizobium dulcispinae</name>
    <dbReference type="NCBI Taxonomy" id="3072316"/>
    <lineage>
        <taxon>Bacteria</taxon>
        <taxon>Pseudomonadati</taxon>
        <taxon>Pseudomonadota</taxon>
        <taxon>Alphaproteobacteria</taxon>
        <taxon>Hyphomicrobiales</taxon>
        <taxon>Phyllobacteriaceae</taxon>
        <taxon>Mesorhizobium</taxon>
    </lineage>
</organism>
<name>A0ABU4XN29_9HYPH</name>
<gene>
    <name evidence="1" type="ORF">RFM27_29225</name>
</gene>
<reference evidence="1 2" key="1">
    <citation type="submission" date="2023-08" db="EMBL/GenBank/DDBJ databases">
        <title>Implementing the SeqCode for naming new Mesorhizobium species isolated from Vachellia karroo root nodules.</title>
        <authorList>
            <person name="Van Lill M."/>
        </authorList>
    </citation>
    <scope>NUCLEOTIDE SEQUENCE [LARGE SCALE GENOMIC DNA]</scope>
    <source>
        <strain evidence="1 2">VK23A</strain>
    </source>
</reference>
<dbReference type="EMBL" id="JAVIIZ010000028">
    <property type="protein sequence ID" value="MDX8476158.1"/>
    <property type="molecule type" value="Genomic_DNA"/>
</dbReference>
<evidence type="ECO:0000313" key="1">
    <source>
        <dbReference type="EMBL" id="MDX8476158.1"/>
    </source>
</evidence>
<protein>
    <submittedName>
        <fullName evidence="1">Uncharacterized protein</fullName>
    </submittedName>
</protein>